<name>A0ACC2WYQ9_9TREE</name>
<reference evidence="1" key="1">
    <citation type="submission" date="2023-04" db="EMBL/GenBank/DDBJ databases">
        <title>Draft Genome sequencing of Naganishia species isolated from polar environments using Oxford Nanopore Technology.</title>
        <authorList>
            <person name="Leo P."/>
            <person name="Venkateswaran K."/>
        </authorList>
    </citation>
    <scope>NUCLEOTIDE SEQUENCE</scope>
    <source>
        <strain evidence="1">MNA-CCFEE 5425</strain>
    </source>
</reference>
<accession>A0ACC2WYQ9</accession>
<proteinExistence type="predicted"/>
<sequence>MKNTSGGMPTWLSLLLFCTYLASIVTAFPTRYPGRTPACLEEESSCDVPSSTVYATIISATASPTQTIATTSSDLSATFSTKPSPSSTPAPSSISAATPVIGKAAEAIRIRSGNRLPQTYNDDQPQHNEIHHQHREGSTKNPPADAFAGLEDDDNDNFFGQNETQSRFVRGDPFVGSFEEQTFSARGGARGHRSQYRASLVTSPKVRRIKEYVFRPHNRYTVDFGLSEVPVGWTPADDMIEEDRRAEREAEKLAAMSAAEADFKAKAATSKASSEAKDAETLLLQQRRIEEEENERKRQSDFALLTERLQAEHNENENRRQEGLNVALAMTADSSTKSNLAKNAADEEREKYEHLVFLQQSLLEQARREYRRAAIMVKPLSRPDEKPSKGPAPPPDDPPPPPEGPSPPQQSQRPPADDVKPPSDDQKPLDNEHTPEAGGAPETVVTVRTVRHDVVRYTSEVTTITNNVIFDWSAVAHTFSRSPLQAPPRAALGEPESVLMSVELITATPAVVEEQSEQPAASTDSSTILSAAAEPEATMSGGVGAKKIDVNMFDILELVKKRRQAESSKRAIALADAQTTSPVTIADSVASTGDCVDLSSLVKHDENAQKPLECKVEPCDTVVNESAGTDDPTAPLPGLPAPMATAEVSLETDDANKTEKMADTDETKSQQSDFAEAVTWPAPLALNVSAVPVDVQPSWIDLSEFRDTLRGIRRFDPCSNQEDVVQTDSVSDSLTKTFNDDGQSDASESAIEPVAPVSVSGSIEVQADAHVAAESLIAETPSMRDALAPQASVELVVNLVSMCPVDVHTDEIPSIVTIAGQTQEAPSLCSDAVETDEAPSARTIAVQTEEAPSMCSVTAQSDDMEAAVSNEKPVLNDETTTFVEIAPAPQSSAASVSVSESSACSLDVQSDGKDAAVASSNEHPCTFEEETTMTEVPALESAIQSVSISSTAICLVAVQEDKVEVSESRKKEQTSNLGILVDDPTSTHDFQSANAQIEDRKDETTPKTHSHFDQHGIPQSTVEGLTVIASTTADRDCDGSTADPKAHPVKLGIETAPKIQKSSVSANNVSRSAAQASPRVPAVTAEQSLVGAFEKIAFDSTTSETRPPSPSIAKTPASKGGKAFKALAWYPPSASSGSGGTASTAVPFSATAFGRIAFGYTAYAESGRLFPNDFAYSASSFGLPPPPSKTTGFAFDCNLKFNSSSRSPVSQSSSHPPVAKACSQPPLSRSDSQPPLPTAILDRVTPPPSGTATLPRAAPSPTALHPSVVEPLQNLDSSKPSLNTKAKKSAETARPSTTVAQEKKELVATAAVKIDATSVQLPSTLFVTQIAATPALLPATMVVTQSAQLPARLTAPSVTPVAVVVESSRSLGTSRWSNPAPKTRSEKGTDNTARAPPATKERTVNEPASMIQISSPSVPLTSSPVVPSSPPALVVANPQRGLASSRWSDPVSKTKNKNDGNNAPQTARVSQERTVNVPTLLTRTLQTSAHSPSTSAVSPGPSTAISTDPTRSLGNSRWATPQSNARRGTDSARSAPVPQERRVNVPMASNRTTPTPARSSESRRGGRG</sequence>
<gene>
    <name evidence="1" type="ORF">QFC22_004560</name>
</gene>
<evidence type="ECO:0000313" key="1">
    <source>
        <dbReference type="EMBL" id="KAJ9116903.1"/>
    </source>
</evidence>
<dbReference type="Proteomes" id="UP001243375">
    <property type="component" value="Unassembled WGS sequence"/>
</dbReference>
<evidence type="ECO:0000313" key="2">
    <source>
        <dbReference type="Proteomes" id="UP001243375"/>
    </source>
</evidence>
<comment type="caution">
    <text evidence="1">The sequence shown here is derived from an EMBL/GenBank/DDBJ whole genome shotgun (WGS) entry which is preliminary data.</text>
</comment>
<keyword evidence="2" id="KW-1185">Reference proteome</keyword>
<dbReference type="EMBL" id="JASBWU010000013">
    <property type="protein sequence ID" value="KAJ9116903.1"/>
    <property type="molecule type" value="Genomic_DNA"/>
</dbReference>
<protein>
    <submittedName>
        <fullName evidence="1">Uncharacterized protein</fullName>
    </submittedName>
</protein>
<organism evidence="1 2">
    <name type="scientific">Naganishia vaughanmartiniae</name>
    <dbReference type="NCBI Taxonomy" id="1424756"/>
    <lineage>
        <taxon>Eukaryota</taxon>
        <taxon>Fungi</taxon>
        <taxon>Dikarya</taxon>
        <taxon>Basidiomycota</taxon>
        <taxon>Agaricomycotina</taxon>
        <taxon>Tremellomycetes</taxon>
        <taxon>Filobasidiales</taxon>
        <taxon>Filobasidiaceae</taxon>
        <taxon>Naganishia</taxon>
    </lineage>
</organism>